<dbReference type="AlphaFoldDB" id="A0AAD4LZK9"/>
<organism evidence="1 2">
    <name type="scientific">Multifurca ochricompacta</name>
    <dbReference type="NCBI Taxonomy" id="376703"/>
    <lineage>
        <taxon>Eukaryota</taxon>
        <taxon>Fungi</taxon>
        <taxon>Dikarya</taxon>
        <taxon>Basidiomycota</taxon>
        <taxon>Agaricomycotina</taxon>
        <taxon>Agaricomycetes</taxon>
        <taxon>Russulales</taxon>
        <taxon>Russulaceae</taxon>
        <taxon>Multifurca</taxon>
    </lineage>
</organism>
<reference evidence="1" key="1">
    <citation type="journal article" date="2022" name="New Phytol.">
        <title>Evolutionary transition to the ectomycorrhizal habit in the genomes of a hyperdiverse lineage of mushroom-forming fungi.</title>
        <authorList>
            <person name="Looney B."/>
            <person name="Miyauchi S."/>
            <person name="Morin E."/>
            <person name="Drula E."/>
            <person name="Courty P.E."/>
            <person name="Kohler A."/>
            <person name="Kuo A."/>
            <person name="LaButti K."/>
            <person name="Pangilinan J."/>
            <person name="Lipzen A."/>
            <person name="Riley R."/>
            <person name="Andreopoulos W."/>
            <person name="He G."/>
            <person name="Johnson J."/>
            <person name="Nolan M."/>
            <person name="Tritt A."/>
            <person name="Barry K.W."/>
            <person name="Grigoriev I.V."/>
            <person name="Nagy L.G."/>
            <person name="Hibbett D."/>
            <person name="Henrissat B."/>
            <person name="Matheny P.B."/>
            <person name="Labbe J."/>
            <person name="Martin F.M."/>
        </authorList>
    </citation>
    <scope>NUCLEOTIDE SEQUENCE</scope>
    <source>
        <strain evidence="1">BPL690</strain>
    </source>
</reference>
<evidence type="ECO:0000313" key="2">
    <source>
        <dbReference type="Proteomes" id="UP001203297"/>
    </source>
</evidence>
<name>A0AAD4LZK9_9AGAM</name>
<sequence length="162" mass="17536">MYTHTTRGVSPKVIEGCILLSACLVLAEKETQISLGRLAENVLPQMERVRLARMGLIPSAPCHVFGFESPPIARVGLGVGVGIGVGRSVGNRIGTTNATQCLCVCICVYLLSLSPPSPLNHPYLFPLPLPLPLPLSLLLLFHPDFEFVGRLLACLIRLERIN</sequence>
<dbReference type="Proteomes" id="UP001203297">
    <property type="component" value="Unassembled WGS sequence"/>
</dbReference>
<dbReference type="EMBL" id="WTXG01000048">
    <property type="protein sequence ID" value="KAI0296517.1"/>
    <property type="molecule type" value="Genomic_DNA"/>
</dbReference>
<gene>
    <name evidence="1" type="ORF">B0F90DRAFT_1034960</name>
</gene>
<comment type="caution">
    <text evidence="1">The sequence shown here is derived from an EMBL/GenBank/DDBJ whole genome shotgun (WGS) entry which is preliminary data.</text>
</comment>
<accession>A0AAD4LZK9</accession>
<keyword evidence="2" id="KW-1185">Reference proteome</keyword>
<protein>
    <submittedName>
        <fullName evidence="1">Uncharacterized protein</fullName>
    </submittedName>
</protein>
<evidence type="ECO:0000313" key="1">
    <source>
        <dbReference type="EMBL" id="KAI0296517.1"/>
    </source>
</evidence>
<proteinExistence type="predicted"/>